<dbReference type="EMBL" id="JAOWLA010000003">
    <property type="protein sequence ID" value="MCV2863923.1"/>
    <property type="molecule type" value="Genomic_DNA"/>
</dbReference>
<accession>A0ABT2YYH1</accession>
<dbReference type="Proteomes" id="UP001652503">
    <property type="component" value="Unassembled WGS sequence"/>
</dbReference>
<protein>
    <submittedName>
        <fullName evidence="1">Uncharacterized protein</fullName>
    </submittedName>
</protein>
<keyword evidence="2" id="KW-1185">Reference proteome</keyword>
<name>A0ABT2YYH1_9RHOB</name>
<comment type="caution">
    <text evidence="1">The sequence shown here is derived from an EMBL/GenBank/DDBJ whole genome shotgun (WGS) entry which is preliminary data.</text>
</comment>
<proteinExistence type="predicted"/>
<evidence type="ECO:0000313" key="2">
    <source>
        <dbReference type="Proteomes" id="UP001652503"/>
    </source>
</evidence>
<sequence>MTPPRLFVLTARDCGQAVILRRGPARRVATIGWDRDTNGFETGQWLKGRIYEHRSDLSPNGRHLIVFAGKGGSHWWTAVSRAPWLSAIAFLGQGSTWGGGGVFPAPGTVWLNGGGPLEGLPGGELSQAPANAWPHSTDGFHMGASFAASMQARGWRHAGGERYDARLLRDLPWGGQLELSFALGARDRALISNRYAVIDANGARRPTDWEWADTWRGWLQYAAQGCLWERTQDGPARRIADFTAMTYEERRAPYAEARA</sequence>
<gene>
    <name evidence="1" type="ORF">OE647_04110</name>
</gene>
<dbReference type="RefSeq" id="WP_263720394.1">
    <property type="nucleotide sequence ID" value="NZ_JAOWLA010000003.1"/>
</dbReference>
<organism evidence="1 2">
    <name type="scientific">Albidovulum sediminicola</name>
    <dbReference type="NCBI Taxonomy" id="2984331"/>
    <lineage>
        <taxon>Bacteria</taxon>
        <taxon>Pseudomonadati</taxon>
        <taxon>Pseudomonadota</taxon>
        <taxon>Alphaproteobacteria</taxon>
        <taxon>Rhodobacterales</taxon>
        <taxon>Paracoccaceae</taxon>
        <taxon>Albidovulum</taxon>
    </lineage>
</organism>
<evidence type="ECO:0000313" key="1">
    <source>
        <dbReference type="EMBL" id="MCV2863923.1"/>
    </source>
</evidence>
<reference evidence="1 2" key="1">
    <citation type="submission" date="2022-10" db="EMBL/GenBank/DDBJ databases">
        <title>Defluviimonas sp. nov., isolated from ocean surface water.</title>
        <authorList>
            <person name="He W."/>
            <person name="Wang L."/>
            <person name="Zhang D.-F."/>
        </authorList>
    </citation>
    <scope>NUCLEOTIDE SEQUENCE [LARGE SCALE GENOMIC DNA]</scope>
    <source>
        <strain evidence="1 2">WL0075</strain>
    </source>
</reference>